<dbReference type="Pfam" id="PF05707">
    <property type="entry name" value="Zot"/>
    <property type="match status" value="1"/>
</dbReference>
<sequence>MIELHTGGNGAGKTCEIVSRLMAIKDRPIFVFGINELLIPHEKTPPISEWTTLQPHPEDASLLVPTFTFPPNALIVIDEAQNVYRPRGTGTKVPDIVAAFEAHRSLGIDFWLITQHPGLIDSNVRKLVRRHVHYRPTALGRYCYEWPEAQDPEKRSTAIKRKYGLDKKAFAMYKSADVHTKLVHKKPLAFYILGVVVVLAAVLGYRVYSRASEHLAPSAKPADAALSAQPSGHGGVGRQSTDKPVALVDYVSPVAGKPEFAPAYDELRKPKYMPVVSGCVLSRKGCRCYTQQGSKVDDVSADQCKVFVAGGSFNPYDSAVLVAAGQPGQVKIDAPSKTVDIAPSEIPPHSALPHRLNDQG</sequence>
<dbReference type="InterPro" id="IPR008900">
    <property type="entry name" value="Zot_N"/>
</dbReference>
<keyword evidence="1" id="KW-0812">Transmembrane</keyword>
<reference evidence="4" key="1">
    <citation type="submission" date="2020-03" db="EMBL/GenBank/DDBJ databases">
        <title>Complete genome sequence of sulfur-oxidizing bacterium skT11.</title>
        <authorList>
            <person name="Kanda M."/>
            <person name="Kojima H."/>
            <person name="Fukui M."/>
        </authorList>
    </citation>
    <scope>NUCLEOTIDE SEQUENCE [LARGE SCALE GENOMIC DNA]</scope>
    <source>
        <strain evidence="4">skT11</strain>
    </source>
</reference>
<dbReference type="InterPro" id="IPR027417">
    <property type="entry name" value="P-loop_NTPase"/>
</dbReference>
<dbReference type="AlphaFoldDB" id="A0A6F8VEV8"/>
<feature type="transmembrane region" description="Helical" evidence="1">
    <location>
        <begin position="188"/>
        <end position="208"/>
    </location>
</feature>
<evidence type="ECO:0000313" key="4">
    <source>
        <dbReference type="Proteomes" id="UP000502260"/>
    </source>
</evidence>
<evidence type="ECO:0000313" key="3">
    <source>
        <dbReference type="EMBL" id="BCB27295.1"/>
    </source>
</evidence>
<organism evidence="3 4">
    <name type="scientific">Sulfurimicrobium lacus</name>
    <dbReference type="NCBI Taxonomy" id="2715678"/>
    <lineage>
        <taxon>Bacteria</taxon>
        <taxon>Pseudomonadati</taxon>
        <taxon>Pseudomonadota</taxon>
        <taxon>Betaproteobacteria</taxon>
        <taxon>Nitrosomonadales</taxon>
        <taxon>Sulfuricellaceae</taxon>
        <taxon>Sulfurimicrobium</taxon>
    </lineage>
</organism>
<keyword evidence="1" id="KW-0472">Membrane</keyword>
<dbReference type="Proteomes" id="UP000502260">
    <property type="component" value="Chromosome"/>
</dbReference>
<protein>
    <recommendedName>
        <fullName evidence="2">Zona occludens toxin N-terminal domain-containing protein</fullName>
    </recommendedName>
</protein>
<evidence type="ECO:0000259" key="2">
    <source>
        <dbReference type="Pfam" id="PF05707"/>
    </source>
</evidence>
<dbReference type="Gene3D" id="3.40.50.300">
    <property type="entry name" value="P-loop containing nucleotide triphosphate hydrolases"/>
    <property type="match status" value="1"/>
</dbReference>
<proteinExistence type="predicted"/>
<gene>
    <name evidence="3" type="ORF">SKTS_21810</name>
</gene>
<feature type="domain" description="Zona occludens toxin N-terminal" evidence="2">
    <location>
        <begin position="1"/>
        <end position="177"/>
    </location>
</feature>
<keyword evidence="1" id="KW-1133">Transmembrane helix</keyword>
<accession>A0A6F8VEV8</accession>
<dbReference type="KEGG" id="slac:SKTS_21810"/>
<name>A0A6F8VEV8_9PROT</name>
<keyword evidence="4" id="KW-1185">Reference proteome</keyword>
<evidence type="ECO:0000256" key="1">
    <source>
        <dbReference type="SAM" id="Phobius"/>
    </source>
</evidence>
<dbReference type="EMBL" id="AP022853">
    <property type="protein sequence ID" value="BCB27295.1"/>
    <property type="molecule type" value="Genomic_DNA"/>
</dbReference>
<dbReference type="RefSeq" id="WP_173064659.1">
    <property type="nucleotide sequence ID" value="NZ_AP022853.1"/>
</dbReference>